<dbReference type="GO" id="GO:0006537">
    <property type="term" value="P:glutamate biosynthetic process"/>
    <property type="evidence" value="ECO:0007669"/>
    <property type="project" value="UniProtKB-ARBA"/>
</dbReference>
<dbReference type="SMART" id="SM00839">
    <property type="entry name" value="ELFV_dehydrog"/>
    <property type="match status" value="1"/>
</dbReference>
<dbReference type="InterPro" id="IPR033922">
    <property type="entry name" value="NAD_bind_Glu_DH"/>
</dbReference>
<organism evidence="11 12">
    <name type="scientific">Bizionia paragorgiae</name>
    <dbReference type="NCBI Taxonomy" id="283786"/>
    <lineage>
        <taxon>Bacteria</taxon>
        <taxon>Pseudomonadati</taxon>
        <taxon>Bacteroidota</taxon>
        <taxon>Flavobacteriia</taxon>
        <taxon>Flavobacteriales</taxon>
        <taxon>Flavobacteriaceae</taxon>
        <taxon>Bizionia</taxon>
    </lineage>
</organism>
<dbReference type="InterPro" id="IPR006095">
    <property type="entry name" value="Glu/Leu/Phe/Val/Trp_DH"/>
</dbReference>
<dbReference type="STRING" id="283786.SAMN04487990_107110"/>
<dbReference type="NCBIfam" id="NF006929">
    <property type="entry name" value="PRK09414.1"/>
    <property type="match status" value="1"/>
</dbReference>
<feature type="binding site" evidence="7">
    <location>
        <position position="379"/>
    </location>
    <ligand>
        <name>substrate</name>
    </ligand>
</feature>
<dbReference type="GO" id="GO:0000166">
    <property type="term" value="F:nucleotide binding"/>
    <property type="evidence" value="ECO:0007669"/>
    <property type="project" value="UniProtKB-KW"/>
</dbReference>
<dbReference type="InterPro" id="IPR036291">
    <property type="entry name" value="NAD(P)-bd_dom_sf"/>
</dbReference>
<dbReference type="SUPFAM" id="SSF53223">
    <property type="entry name" value="Aminoacid dehydrogenase-like, N-terminal domain"/>
    <property type="match status" value="1"/>
</dbReference>
<feature type="active site" description="Proton donor" evidence="6">
    <location>
        <position position="126"/>
    </location>
</feature>
<dbReference type="FunFam" id="3.40.50.10860:FF:000002">
    <property type="entry name" value="Glutamate dehydrogenase"/>
    <property type="match status" value="1"/>
</dbReference>
<dbReference type="Gene3D" id="1.10.285.10">
    <property type="entry name" value="Glutamate Dehydrogenase, chain A, domain 3"/>
    <property type="match status" value="2"/>
</dbReference>
<comment type="subunit">
    <text evidence="2">Homohexamer.</text>
</comment>
<dbReference type="InterPro" id="IPR006096">
    <property type="entry name" value="Glu/Leu/Phe/Val/Trp_DH_C"/>
</dbReference>
<dbReference type="PANTHER" id="PTHR43571">
    <property type="entry name" value="NADP-SPECIFIC GLUTAMATE DEHYDROGENASE 1-RELATED"/>
    <property type="match status" value="1"/>
</dbReference>
<dbReference type="PRINTS" id="PR00082">
    <property type="entry name" value="GLFDHDRGNASE"/>
</dbReference>
<evidence type="ECO:0000256" key="3">
    <source>
        <dbReference type="ARBA" id="ARBA00023002"/>
    </source>
</evidence>
<keyword evidence="7" id="KW-0547">Nucleotide-binding</keyword>
<feature type="site" description="Important for catalysis" evidence="8">
    <location>
        <position position="166"/>
    </location>
</feature>
<sequence length="447" mass="49180">MDSKIKDFFNAVKNKNRNEDEFLQAVYEVAEIVIPFIEQTPKYQNRMLLERMVEPERVIMFRVSWVDDSGKVLVNRGFRVEFNSAIGPYKGGLRFHPSVNLSILKFSGFEQVFKNSLTSLPLGGGKGGSDFNPKGKSDNEVMRFCQSFMSELYRHIGENTDVPAGDMGVGAREIGFLFGYYKKLKNEFTGVLTGKGLSYGGSLIRPEATGYGCVYFIQSMLQRINDAIKNKTVVISGSGNVAQYACEKVTELGGKVVAMSDSSGYIYDKEGINTEKLKVIMTIKNENRGRIQDYLNTYKQAKYFSGERPWAVPCDIAIPCATQNELNKEEAEVLVKNKVLVVAEGANMPSTPDAIAVFQNSNVLFAPGKAANAGGVATSGLEMSQNAIRLSWTKEEVDNKLKDIMKHIHSSCETYGVNDIGGVDYVKGANIAGFVKVADAIIAQGVV</sequence>
<evidence type="ECO:0000313" key="11">
    <source>
        <dbReference type="EMBL" id="SEA15586.1"/>
    </source>
</evidence>
<dbReference type="InterPro" id="IPR050724">
    <property type="entry name" value="Glu_Leu_Phe_Val_DH"/>
</dbReference>
<keyword evidence="12" id="KW-1185">Reference proteome</keyword>
<keyword evidence="4 7" id="KW-0520">NAD</keyword>
<dbReference type="OrthoDB" id="9803297at2"/>
<comment type="similarity">
    <text evidence="1 5 9">Belongs to the Glu/Leu/Phe/Val dehydrogenases family.</text>
</comment>
<evidence type="ECO:0000256" key="6">
    <source>
        <dbReference type="PIRSR" id="PIRSR000185-1"/>
    </source>
</evidence>
<evidence type="ECO:0000259" key="10">
    <source>
        <dbReference type="SMART" id="SM00839"/>
    </source>
</evidence>
<dbReference type="AlphaFoldDB" id="A0A1H3YVR2"/>
<dbReference type="Proteomes" id="UP000198846">
    <property type="component" value="Unassembled WGS sequence"/>
</dbReference>
<evidence type="ECO:0000256" key="7">
    <source>
        <dbReference type="PIRSR" id="PIRSR000185-2"/>
    </source>
</evidence>
<evidence type="ECO:0000313" key="12">
    <source>
        <dbReference type="Proteomes" id="UP000198846"/>
    </source>
</evidence>
<dbReference type="SUPFAM" id="SSF51735">
    <property type="entry name" value="NAD(P)-binding Rossmann-fold domains"/>
    <property type="match status" value="1"/>
</dbReference>
<feature type="binding site" evidence="7">
    <location>
        <position position="114"/>
    </location>
    <ligand>
        <name>substrate</name>
    </ligand>
</feature>
<feature type="binding site" evidence="7">
    <location>
        <position position="165"/>
    </location>
    <ligand>
        <name>substrate</name>
    </ligand>
</feature>
<dbReference type="InterPro" id="IPR006097">
    <property type="entry name" value="Glu/Leu/Phe/Val/Trp_DH_dimer"/>
</dbReference>
<proteinExistence type="inferred from homology"/>
<reference evidence="11 12" key="1">
    <citation type="submission" date="2016-10" db="EMBL/GenBank/DDBJ databases">
        <authorList>
            <person name="de Groot N.N."/>
        </authorList>
    </citation>
    <scope>NUCLEOTIDE SEQUENCE [LARGE SCALE GENOMIC DNA]</scope>
    <source>
        <strain evidence="11 12">DSM 23842</strain>
    </source>
</reference>
<dbReference type="GO" id="GO:0004354">
    <property type="term" value="F:glutamate dehydrogenase (NADP+) activity"/>
    <property type="evidence" value="ECO:0007669"/>
    <property type="project" value="TreeGrafter"/>
</dbReference>
<dbReference type="InterPro" id="IPR033524">
    <property type="entry name" value="Glu/Leu/Phe/Val_DH_AS"/>
</dbReference>
<evidence type="ECO:0000256" key="4">
    <source>
        <dbReference type="ARBA" id="ARBA00023027"/>
    </source>
</evidence>
<dbReference type="FunFam" id="1.10.285.10:FF:000001">
    <property type="entry name" value="Glutamate dehydrogenase"/>
    <property type="match status" value="1"/>
</dbReference>
<dbReference type="PANTHER" id="PTHR43571:SF1">
    <property type="entry name" value="NADP-SPECIFIC GLUTAMATE DEHYDROGENASE 1-RELATED"/>
    <property type="match status" value="1"/>
</dbReference>
<dbReference type="Pfam" id="PF02812">
    <property type="entry name" value="ELFV_dehydrog_N"/>
    <property type="match status" value="1"/>
</dbReference>
<feature type="binding site" evidence="7">
    <location>
        <position position="240"/>
    </location>
    <ligand>
        <name>NAD(+)</name>
        <dbReference type="ChEBI" id="CHEBI:57540"/>
    </ligand>
</feature>
<dbReference type="EMBL" id="FNQK01000007">
    <property type="protein sequence ID" value="SEA15586.1"/>
    <property type="molecule type" value="Genomic_DNA"/>
</dbReference>
<dbReference type="InterPro" id="IPR014362">
    <property type="entry name" value="Glu_DH"/>
</dbReference>
<dbReference type="PIRSF" id="PIRSF000185">
    <property type="entry name" value="Glu_DH"/>
    <property type="match status" value="1"/>
</dbReference>
<dbReference type="RefSeq" id="WP_092133423.1">
    <property type="nucleotide sequence ID" value="NZ_FNQK01000007.1"/>
</dbReference>
<feature type="binding site" evidence="7">
    <location>
        <position position="111"/>
    </location>
    <ligand>
        <name>substrate</name>
    </ligand>
</feature>
<feature type="binding site" evidence="7">
    <location>
        <position position="209"/>
    </location>
    <ligand>
        <name>NAD(+)</name>
        <dbReference type="ChEBI" id="CHEBI:57540"/>
    </ligand>
</feature>
<feature type="domain" description="Glutamate/phenylalanine/leucine/valine/L-tryptophan dehydrogenase C-terminal" evidence="10">
    <location>
        <begin position="202"/>
        <end position="445"/>
    </location>
</feature>
<feature type="binding site" evidence="7">
    <location>
        <position position="90"/>
    </location>
    <ligand>
        <name>substrate</name>
    </ligand>
</feature>
<protein>
    <recommendedName>
        <fullName evidence="5">Glutamate dehydrogenase</fullName>
    </recommendedName>
</protein>
<evidence type="ECO:0000256" key="2">
    <source>
        <dbReference type="ARBA" id="ARBA00011643"/>
    </source>
</evidence>
<dbReference type="FunFam" id="3.40.50.720:FF:000030">
    <property type="entry name" value="Glutamate dehydrogenase"/>
    <property type="match status" value="1"/>
</dbReference>
<name>A0A1H3YVR2_BIZPA</name>
<dbReference type="GO" id="GO:0005829">
    <property type="term" value="C:cytosol"/>
    <property type="evidence" value="ECO:0007669"/>
    <property type="project" value="TreeGrafter"/>
</dbReference>
<dbReference type="Gene3D" id="3.40.50.10860">
    <property type="entry name" value="Leucine Dehydrogenase, chain A, domain 1"/>
    <property type="match status" value="1"/>
</dbReference>
<keyword evidence="3 5" id="KW-0560">Oxidoreductase</keyword>
<evidence type="ECO:0000256" key="9">
    <source>
        <dbReference type="RuleBase" id="RU004417"/>
    </source>
</evidence>
<accession>A0A1H3YVR2</accession>
<evidence type="ECO:0000256" key="8">
    <source>
        <dbReference type="PIRSR" id="PIRSR000185-3"/>
    </source>
</evidence>
<dbReference type="PROSITE" id="PS00074">
    <property type="entry name" value="GLFV_DEHYDROGENASE"/>
    <property type="match status" value="1"/>
</dbReference>
<dbReference type="CDD" id="cd05313">
    <property type="entry name" value="NAD_bind_2_Glu_DH"/>
    <property type="match status" value="1"/>
</dbReference>
<evidence type="ECO:0000256" key="1">
    <source>
        <dbReference type="ARBA" id="ARBA00006382"/>
    </source>
</evidence>
<evidence type="ECO:0000256" key="5">
    <source>
        <dbReference type="PIRNR" id="PIRNR000185"/>
    </source>
</evidence>
<dbReference type="Gene3D" id="3.40.50.720">
    <property type="entry name" value="NAD(P)-binding Rossmann-like Domain"/>
    <property type="match status" value="1"/>
</dbReference>
<dbReference type="InterPro" id="IPR046346">
    <property type="entry name" value="Aminoacid_DH-like_N_sf"/>
</dbReference>
<dbReference type="Pfam" id="PF00208">
    <property type="entry name" value="ELFV_dehydrog"/>
    <property type="match status" value="1"/>
</dbReference>
<gene>
    <name evidence="11" type="ORF">SAMN04487990_107110</name>
</gene>